<dbReference type="GO" id="GO:0020037">
    <property type="term" value="F:heme binding"/>
    <property type="evidence" value="ECO:0007669"/>
    <property type="project" value="InterPro"/>
</dbReference>
<keyword evidence="8" id="KW-1133">Transmembrane helix</keyword>
<evidence type="ECO:0000313" key="11">
    <source>
        <dbReference type="Proteomes" id="UP000254927"/>
    </source>
</evidence>
<gene>
    <name evidence="10" type="ORF">NCTC10660_01216</name>
</gene>
<dbReference type="GO" id="GO:0005506">
    <property type="term" value="F:iron ion binding"/>
    <property type="evidence" value="ECO:0007669"/>
    <property type="project" value="InterPro"/>
</dbReference>
<reference evidence="10 11" key="1">
    <citation type="submission" date="2018-06" db="EMBL/GenBank/DDBJ databases">
        <authorList>
            <consortium name="Pathogen Informatics"/>
            <person name="Doyle S."/>
        </authorList>
    </citation>
    <scope>NUCLEOTIDE SEQUENCE [LARGE SCALE GENOMIC DNA]</scope>
    <source>
        <strain evidence="10 11">NCTC10660</strain>
    </source>
</reference>
<dbReference type="GO" id="GO:0009055">
    <property type="term" value="F:electron transfer activity"/>
    <property type="evidence" value="ECO:0007669"/>
    <property type="project" value="InterPro"/>
</dbReference>
<feature type="compositionally biased region" description="Low complexity" evidence="7">
    <location>
        <begin position="162"/>
        <end position="184"/>
    </location>
</feature>
<evidence type="ECO:0000256" key="6">
    <source>
        <dbReference type="PROSITE-ProRule" id="PRU00433"/>
    </source>
</evidence>
<keyword evidence="4" id="KW-0249">Electron transport</keyword>
<dbReference type="EMBL" id="UGQW01000002">
    <property type="protein sequence ID" value="STZ67729.1"/>
    <property type="molecule type" value="Genomic_DNA"/>
</dbReference>
<sequence>MNHPTNQNARGSALTTLIGGIVILLATLYLLVKLASSGYHGTVEETTDAATQTRIQPQGSIVEGDGVPVGERKGDKIFAKVCYQCHAADSSTAGSPKITHNADWAPRLAQGFDTLFNHALNGFNAMPAKGGQSDLTELELKRAIVYMANQSGGNLPDPDKAPAPTESAASGAASEAAASGTAPAAGKSEAAASAEGGNGDVMATGKKVFDGLCFGCHGANSAIPDTPRVTHKDEWAPRIKKGKDTLFKHALEGFQDKGMMPAKGGNTELSDDEVKAAVVYMVNESGGKF</sequence>
<evidence type="ECO:0000259" key="9">
    <source>
        <dbReference type="PROSITE" id="PS51007"/>
    </source>
</evidence>
<dbReference type="GeneID" id="93352200"/>
<keyword evidence="2 6" id="KW-0349">Heme</keyword>
<dbReference type="PANTHER" id="PTHR40942:SF4">
    <property type="entry name" value="CYTOCHROME C5"/>
    <property type="match status" value="1"/>
</dbReference>
<keyword evidence="5 6" id="KW-0408">Iron</keyword>
<protein>
    <submittedName>
        <fullName evidence="10">Cytochrome</fullName>
    </submittedName>
</protein>
<evidence type="ECO:0000256" key="4">
    <source>
        <dbReference type="ARBA" id="ARBA00022982"/>
    </source>
</evidence>
<accession>A0A378TXJ0</accession>
<dbReference type="PROSITE" id="PS51007">
    <property type="entry name" value="CYTC"/>
    <property type="match status" value="2"/>
</dbReference>
<proteinExistence type="predicted"/>
<evidence type="ECO:0000256" key="1">
    <source>
        <dbReference type="ARBA" id="ARBA00022448"/>
    </source>
</evidence>
<keyword evidence="1" id="KW-0813">Transport</keyword>
<dbReference type="InterPro" id="IPR009056">
    <property type="entry name" value="Cyt_c-like_dom"/>
</dbReference>
<dbReference type="Proteomes" id="UP000254927">
    <property type="component" value="Unassembled WGS sequence"/>
</dbReference>
<dbReference type="SUPFAM" id="SSF46626">
    <property type="entry name" value="Cytochrome c"/>
    <property type="match status" value="2"/>
</dbReference>
<dbReference type="Pfam" id="PF13442">
    <property type="entry name" value="Cytochrome_CBB3"/>
    <property type="match status" value="2"/>
</dbReference>
<evidence type="ECO:0000256" key="3">
    <source>
        <dbReference type="ARBA" id="ARBA00022723"/>
    </source>
</evidence>
<feature type="domain" description="Cytochrome c" evidence="9">
    <location>
        <begin position="200"/>
        <end position="285"/>
    </location>
</feature>
<dbReference type="InterPro" id="IPR002323">
    <property type="entry name" value="Cyt_CIE"/>
</dbReference>
<keyword evidence="8" id="KW-0472">Membrane</keyword>
<keyword evidence="8" id="KW-0812">Transmembrane</keyword>
<evidence type="ECO:0000313" key="10">
    <source>
        <dbReference type="EMBL" id="STZ67729.1"/>
    </source>
</evidence>
<feature type="region of interest" description="Disordered" evidence="7">
    <location>
        <begin position="151"/>
        <end position="184"/>
    </location>
</feature>
<dbReference type="Gene3D" id="1.10.760.10">
    <property type="entry name" value="Cytochrome c-like domain"/>
    <property type="match status" value="2"/>
</dbReference>
<dbReference type="PRINTS" id="PR00607">
    <property type="entry name" value="CYTCHROMECIE"/>
</dbReference>
<dbReference type="InterPro" id="IPR036909">
    <property type="entry name" value="Cyt_c-like_dom_sf"/>
</dbReference>
<organism evidence="10 11">
    <name type="scientific">Neisseria elongata</name>
    <dbReference type="NCBI Taxonomy" id="495"/>
    <lineage>
        <taxon>Bacteria</taxon>
        <taxon>Pseudomonadati</taxon>
        <taxon>Pseudomonadota</taxon>
        <taxon>Betaproteobacteria</taxon>
        <taxon>Neisseriales</taxon>
        <taxon>Neisseriaceae</taxon>
        <taxon>Neisseria</taxon>
    </lineage>
</organism>
<evidence type="ECO:0000256" key="2">
    <source>
        <dbReference type="ARBA" id="ARBA00022617"/>
    </source>
</evidence>
<evidence type="ECO:0000256" key="8">
    <source>
        <dbReference type="SAM" id="Phobius"/>
    </source>
</evidence>
<evidence type="ECO:0000256" key="5">
    <source>
        <dbReference type="ARBA" id="ARBA00023004"/>
    </source>
</evidence>
<dbReference type="PANTHER" id="PTHR40942">
    <property type="match status" value="1"/>
</dbReference>
<keyword evidence="3 6" id="KW-0479">Metal-binding</keyword>
<feature type="domain" description="Cytochrome c" evidence="9">
    <location>
        <begin position="69"/>
        <end position="151"/>
    </location>
</feature>
<evidence type="ECO:0000256" key="7">
    <source>
        <dbReference type="SAM" id="MobiDB-lite"/>
    </source>
</evidence>
<dbReference type="RefSeq" id="WP_074897669.1">
    <property type="nucleotide sequence ID" value="NZ_CP031252.1"/>
</dbReference>
<feature type="transmembrane region" description="Helical" evidence="8">
    <location>
        <begin position="12"/>
        <end position="32"/>
    </location>
</feature>
<dbReference type="AlphaFoldDB" id="A0A378TXJ0"/>
<name>A0A378TXJ0_NEIEL</name>